<dbReference type="EMBL" id="PNQX01000002">
    <property type="protein sequence ID" value="PMQ19327.1"/>
    <property type="molecule type" value="Genomic_DNA"/>
</dbReference>
<keyword evidence="1 3" id="KW-0238">DNA-binding</keyword>
<dbReference type="CDD" id="cd01189">
    <property type="entry name" value="INT_ICEBs1_C_like"/>
    <property type="match status" value="1"/>
</dbReference>
<dbReference type="InterPro" id="IPR050090">
    <property type="entry name" value="Tyrosine_recombinase_XerCD"/>
</dbReference>
<dbReference type="Gene3D" id="1.10.443.10">
    <property type="entry name" value="Intergrase catalytic core"/>
    <property type="match status" value="1"/>
</dbReference>
<accession>A0A2N7RZM3</accession>
<name>A0A2N7RZM3_9MICC</name>
<dbReference type="GO" id="GO:0015074">
    <property type="term" value="P:DNA integration"/>
    <property type="evidence" value="ECO:0007669"/>
    <property type="project" value="InterPro"/>
</dbReference>
<evidence type="ECO:0000259" key="4">
    <source>
        <dbReference type="PROSITE" id="PS51898"/>
    </source>
</evidence>
<evidence type="ECO:0000256" key="1">
    <source>
        <dbReference type="ARBA" id="ARBA00023125"/>
    </source>
</evidence>
<evidence type="ECO:0000259" key="5">
    <source>
        <dbReference type="PROSITE" id="PS51900"/>
    </source>
</evidence>
<evidence type="ECO:0008006" key="8">
    <source>
        <dbReference type="Google" id="ProtNLM"/>
    </source>
</evidence>
<dbReference type="AlphaFoldDB" id="A0A2N7RZM3"/>
<dbReference type="Proteomes" id="UP000235739">
    <property type="component" value="Unassembled WGS sequence"/>
</dbReference>
<reference evidence="6 7" key="1">
    <citation type="journal article" date="2017" name="Elife">
        <title>Extensive horizontal gene transfer in cheese-associated bacteria.</title>
        <authorList>
            <person name="Bonham K.S."/>
            <person name="Wolfe B.E."/>
            <person name="Dutton R.J."/>
        </authorList>
    </citation>
    <scope>NUCLEOTIDE SEQUENCE [LARGE SCALE GENOMIC DNA]</scope>
    <source>
        <strain evidence="6 7">JB182</strain>
    </source>
</reference>
<feature type="domain" description="Core-binding (CB)" evidence="5">
    <location>
        <begin position="70"/>
        <end position="151"/>
    </location>
</feature>
<evidence type="ECO:0000313" key="7">
    <source>
        <dbReference type="Proteomes" id="UP000235739"/>
    </source>
</evidence>
<gene>
    <name evidence="6" type="ORF">CIK84_11490</name>
</gene>
<dbReference type="InterPro" id="IPR013762">
    <property type="entry name" value="Integrase-like_cat_sf"/>
</dbReference>
<dbReference type="InterPro" id="IPR044068">
    <property type="entry name" value="CB"/>
</dbReference>
<dbReference type="Pfam" id="PF00589">
    <property type="entry name" value="Phage_integrase"/>
    <property type="match status" value="1"/>
</dbReference>
<dbReference type="Gene3D" id="1.10.150.130">
    <property type="match status" value="1"/>
</dbReference>
<organism evidence="6 7">
    <name type="scientific">Glutamicibacter arilaitensis</name>
    <dbReference type="NCBI Taxonomy" id="256701"/>
    <lineage>
        <taxon>Bacteria</taxon>
        <taxon>Bacillati</taxon>
        <taxon>Actinomycetota</taxon>
        <taxon>Actinomycetes</taxon>
        <taxon>Micrococcales</taxon>
        <taxon>Micrococcaceae</taxon>
        <taxon>Glutamicibacter</taxon>
    </lineage>
</organism>
<comment type="caution">
    <text evidence="6">The sequence shown here is derived from an EMBL/GenBank/DDBJ whole genome shotgun (WGS) entry which is preliminary data.</text>
</comment>
<proteinExistence type="predicted"/>
<dbReference type="RefSeq" id="WP_102598554.1">
    <property type="nucleotide sequence ID" value="NZ_PNQX01000002.1"/>
</dbReference>
<dbReference type="InterPro" id="IPR011010">
    <property type="entry name" value="DNA_brk_join_enz"/>
</dbReference>
<dbReference type="GO" id="GO:0003677">
    <property type="term" value="F:DNA binding"/>
    <property type="evidence" value="ECO:0007669"/>
    <property type="project" value="UniProtKB-UniRule"/>
</dbReference>
<evidence type="ECO:0000256" key="2">
    <source>
        <dbReference type="ARBA" id="ARBA00023172"/>
    </source>
</evidence>
<keyword evidence="2" id="KW-0233">DNA recombination</keyword>
<dbReference type="PANTHER" id="PTHR30349:SF88">
    <property type="entry name" value="BLL1584 PROTEIN"/>
    <property type="match status" value="1"/>
</dbReference>
<dbReference type="PANTHER" id="PTHR30349">
    <property type="entry name" value="PHAGE INTEGRASE-RELATED"/>
    <property type="match status" value="1"/>
</dbReference>
<dbReference type="PROSITE" id="PS51900">
    <property type="entry name" value="CB"/>
    <property type="match status" value="1"/>
</dbReference>
<feature type="domain" description="Tyr recombinase" evidence="4">
    <location>
        <begin position="174"/>
        <end position="367"/>
    </location>
</feature>
<dbReference type="GO" id="GO:0006310">
    <property type="term" value="P:DNA recombination"/>
    <property type="evidence" value="ECO:0007669"/>
    <property type="project" value="UniProtKB-KW"/>
</dbReference>
<dbReference type="InterPro" id="IPR002104">
    <property type="entry name" value="Integrase_catalytic"/>
</dbReference>
<sequence>MASLIERKNKDGKVTSYRVQWRRGGRESPLEYERFTDKRAAETFKRILEMNNHDSVKTEREIIRASNRSPTLFAVFEQHMARLTNLSDGTLTGYRRDWKNHIAPMFEDTPVETIDEDDLAEWVAYMKGKKRSPKTIANIHGFFYSLMKTAVSRKYRADNPCEETRLPKNDATEEKNTYLTKAELALILLHTKKHFHPMILFLVGTGLRFSEAMALRPGDFSDANGEYSVTVSRAWKKSSTQRRVIGPPKSEKARRSVSFGEDLALKIAPLIQACAPNDYVFKMEQGGETHSQAVYNKVWKPAILAAQKDGLKKTPRIHDLRHTYASWQLAGGTSIFDLSRFMGHDSVNTTANVYSHLMPESRRRGAATMNKTMGGLFDIKTQKEIDAEKQLAIE</sequence>
<dbReference type="InterPro" id="IPR010998">
    <property type="entry name" value="Integrase_recombinase_N"/>
</dbReference>
<dbReference type="PROSITE" id="PS51898">
    <property type="entry name" value="TYR_RECOMBINASE"/>
    <property type="match status" value="1"/>
</dbReference>
<protein>
    <recommendedName>
        <fullName evidence="8">Site-specific integrase</fullName>
    </recommendedName>
</protein>
<evidence type="ECO:0000313" key="6">
    <source>
        <dbReference type="EMBL" id="PMQ19327.1"/>
    </source>
</evidence>
<dbReference type="SUPFAM" id="SSF56349">
    <property type="entry name" value="DNA breaking-rejoining enzymes"/>
    <property type="match status" value="1"/>
</dbReference>
<evidence type="ECO:0000256" key="3">
    <source>
        <dbReference type="PROSITE-ProRule" id="PRU01248"/>
    </source>
</evidence>